<dbReference type="PANTHER" id="PTHR45745:SF1">
    <property type="entry name" value="PHOSPHOGLUCOMUTASE 2B-RELATED"/>
    <property type="match status" value="1"/>
</dbReference>
<dbReference type="GO" id="GO:0000287">
    <property type="term" value="F:magnesium ion binding"/>
    <property type="evidence" value="ECO:0007669"/>
    <property type="project" value="InterPro"/>
</dbReference>
<keyword evidence="5" id="KW-0460">Magnesium</keyword>
<dbReference type="CDD" id="cd05799">
    <property type="entry name" value="PGM2"/>
    <property type="match status" value="1"/>
</dbReference>
<evidence type="ECO:0000259" key="7">
    <source>
        <dbReference type="Pfam" id="PF00408"/>
    </source>
</evidence>
<feature type="domain" description="Alpha-D-phosphohexomutase C-terminal" evidence="7">
    <location>
        <begin position="474"/>
        <end position="521"/>
    </location>
</feature>
<dbReference type="PROSITE" id="PS00710">
    <property type="entry name" value="PGM_PMM"/>
    <property type="match status" value="1"/>
</dbReference>
<dbReference type="InterPro" id="IPR005844">
    <property type="entry name" value="A-D-PHexomutase_a/b/a-I"/>
</dbReference>
<dbReference type="Gene3D" id="3.30.310.50">
    <property type="entry name" value="Alpha-D-phosphohexomutase, C-terminal domain"/>
    <property type="match status" value="1"/>
</dbReference>
<dbReference type="PANTHER" id="PTHR45745">
    <property type="entry name" value="PHOSPHOMANNOMUTASE 45A"/>
    <property type="match status" value="1"/>
</dbReference>
<comment type="cofactor">
    <cofactor evidence="1">
        <name>Mg(2+)</name>
        <dbReference type="ChEBI" id="CHEBI:18420"/>
    </cofactor>
</comment>
<feature type="domain" description="Alpha-D-phosphohexomutase alpha/beta/alpha" evidence="8">
    <location>
        <begin position="47"/>
        <end position="161"/>
    </location>
</feature>
<dbReference type="GO" id="GO:0006166">
    <property type="term" value="P:purine ribonucleoside salvage"/>
    <property type="evidence" value="ECO:0007669"/>
    <property type="project" value="TreeGrafter"/>
</dbReference>
<proteinExistence type="inferred from homology"/>
<evidence type="ECO:0000256" key="6">
    <source>
        <dbReference type="ARBA" id="ARBA00023235"/>
    </source>
</evidence>
<dbReference type="InterPro" id="IPR016055">
    <property type="entry name" value="A-D-PHexomutase_a/b/a-I/II/III"/>
</dbReference>
<name>A0A6J6THX2_9ZZZZ</name>
<sequence length="538" mass="58702">MIEEQFRLEVLDWIAQDPDPKTAELLTKWLDDDNEIELRKSFNGFLEFGTAGLRGPVRPGPSGMNRAVVGRTAAGIASYLSSRGLSKIVIGRDARYGSVEFMEESAEIFSGAGMEVHLLPRELPTPILAFAVNHLGFDCGVMVTASHNPAIDNGYKVYLGKSVDGVEYRGSQIISPADAQISAEIAKVQLPSPKSDTWSIVSEDLIESYITMAAESAREKSPQKIIYTAMHGVGTETLLSLFALANFSEPLLVNEQSKPDPDFPTVAFPNPEEAGAMDLAFALAMKEDADLIIANDPDADRCAVAAKDKKGDWRTLRGDELGTLLGHYISKSSDLSGKTFATTIVSSSALSKIAAKSGVEYSETLTGFKWISKEANLVFGYEEAIGYCVDPENVNDKDGLSAALKVAQINSELKAKGSSILEYLDEIWSEIGYHRTQQISIRVNDLATIKKILSDLGGTPPKTISGLSVTKFEDLSKSKLPTEGFRFYCGDNVRIIIRPSGTEPKLKTYIEVVGERDFADTKVSEIVEEFTKLFARYS</sequence>
<dbReference type="Pfam" id="PF00408">
    <property type="entry name" value="PGM_PMM_IV"/>
    <property type="match status" value="1"/>
</dbReference>
<accession>A0A6J6THX2</accession>
<evidence type="ECO:0000256" key="1">
    <source>
        <dbReference type="ARBA" id="ARBA00001946"/>
    </source>
</evidence>
<dbReference type="AlphaFoldDB" id="A0A6J6THX2"/>
<dbReference type="Pfam" id="PF02880">
    <property type="entry name" value="PGM_PMM_III"/>
    <property type="match status" value="1"/>
</dbReference>
<comment type="similarity">
    <text evidence="2">Belongs to the phosphohexose mutase family.</text>
</comment>
<evidence type="ECO:0000259" key="10">
    <source>
        <dbReference type="Pfam" id="PF02880"/>
    </source>
</evidence>
<dbReference type="InterPro" id="IPR016066">
    <property type="entry name" value="A-D-PHexomutase_CS"/>
</dbReference>
<dbReference type="Pfam" id="PF02879">
    <property type="entry name" value="PGM_PMM_II"/>
    <property type="match status" value="1"/>
</dbReference>
<dbReference type="EMBL" id="CAEZZG010000001">
    <property type="protein sequence ID" value="CAB4745919.1"/>
    <property type="molecule type" value="Genomic_DNA"/>
</dbReference>
<dbReference type="InterPro" id="IPR005841">
    <property type="entry name" value="Alpha-D-phosphohexomutase_SF"/>
</dbReference>
<evidence type="ECO:0000256" key="4">
    <source>
        <dbReference type="ARBA" id="ARBA00022723"/>
    </source>
</evidence>
<dbReference type="SUPFAM" id="SSF53738">
    <property type="entry name" value="Phosphoglucomutase, first 3 domains"/>
    <property type="match status" value="3"/>
</dbReference>
<gene>
    <name evidence="11" type="ORF">UFOPK2844_00121</name>
</gene>
<evidence type="ECO:0000256" key="5">
    <source>
        <dbReference type="ARBA" id="ARBA00022842"/>
    </source>
</evidence>
<evidence type="ECO:0000256" key="3">
    <source>
        <dbReference type="ARBA" id="ARBA00022553"/>
    </source>
</evidence>
<dbReference type="SUPFAM" id="SSF55957">
    <property type="entry name" value="Phosphoglucomutase, C-terminal domain"/>
    <property type="match status" value="1"/>
</dbReference>
<dbReference type="PRINTS" id="PR00509">
    <property type="entry name" value="PGMPMM"/>
</dbReference>
<feature type="domain" description="Alpha-D-phosphohexomutase alpha/beta/alpha" evidence="9">
    <location>
        <begin position="208"/>
        <end position="310"/>
    </location>
</feature>
<organism evidence="11">
    <name type="scientific">freshwater metagenome</name>
    <dbReference type="NCBI Taxonomy" id="449393"/>
    <lineage>
        <taxon>unclassified sequences</taxon>
        <taxon>metagenomes</taxon>
        <taxon>ecological metagenomes</taxon>
    </lineage>
</organism>
<keyword evidence="6" id="KW-0413">Isomerase</keyword>
<evidence type="ECO:0000256" key="2">
    <source>
        <dbReference type="ARBA" id="ARBA00010231"/>
    </source>
</evidence>
<keyword evidence="3" id="KW-0597">Phosphoprotein</keyword>
<dbReference type="Gene3D" id="3.40.120.10">
    <property type="entry name" value="Alpha-D-Glucose-1,6-Bisphosphate, subunit A, domain 3"/>
    <property type="match status" value="3"/>
</dbReference>
<dbReference type="GO" id="GO:0008973">
    <property type="term" value="F:phosphopentomutase activity"/>
    <property type="evidence" value="ECO:0007669"/>
    <property type="project" value="TreeGrafter"/>
</dbReference>
<protein>
    <submittedName>
        <fullName evidence="11">Unannotated protein</fullName>
    </submittedName>
</protein>
<feature type="domain" description="Alpha-D-phosphohexomutase alpha/beta/alpha" evidence="10">
    <location>
        <begin position="318"/>
        <end position="426"/>
    </location>
</feature>
<reference evidence="11" key="1">
    <citation type="submission" date="2020-05" db="EMBL/GenBank/DDBJ databases">
        <authorList>
            <person name="Chiriac C."/>
            <person name="Salcher M."/>
            <person name="Ghai R."/>
            <person name="Kavagutti S V."/>
        </authorList>
    </citation>
    <scope>NUCLEOTIDE SEQUENCE</scope>
</reference>
<evidence type="ECO:0000259" key="8">
    <source>
        <dbReference type="Pfam" id="PF02878"/>
    </source>
</evidence>
<dbReference type="Pfam" id="PF02878">
    <property type="entry name" value="PGM_PMM_I"/>
    <property type="match status" value="1"/>
</dbReference>
<keyword evidence="4" id="KW-0479">Metal-binding</keyword>
<evidence type="ECO:0000259" key="9">
    <source>
        <dbReference type="Pfam" id="PF02879"/>
    </source>
</evidence>
<dbReference type="InterPro" id="IPR005845">
    <property type="entry name" value="A-D-PHexomutase_a/b/a-II"/>
</dbReference>
<evidence type="ECO:0000313" key="11">
    <source>
        <dbReference type="EMBL" id="CAB4745919.1"/>
    </source>
</evidence>
<dbReference type="InterPro" id="IPR005846">
    <property type="entry name" value="A-D-PHexomutase_a/b/a-III"/>
</dbReference>
<dbReference type="InterPro" id="IPR005843">
    <property type="entry name" value="A-D-PHexomutase_C"/>
</dbReference>
<dbReference type="GO" id="GO:0005975">
    <property type="term" value="P:carbohydrate metabolic process"/>
    <property type="evidence" value="ECO:0007669"/>
    <property type="project" value="InterPro"/>
</dbReference>
<dbReference type="InterPro" id="IPR036900">
    <property type="entry name" value="A-D-PHexomutase_C_sf"/>
</dbReference>